<protein>
    <recommendedName>
        <fullName evidence="7">BHLH domain-containing protein</fullName>
    </recommendedName>
</protein>
<dbReference type="Pfam" id="PF00010">
    <property type="entry name" value="HLH"/>
    <property type="match status" value="1"/>
</dbReference>
<evidence type="ECO:0000256" key="1">
    <source>
        <dbReference type="ARBA" id="ARBA00004123"/>
    </source>
</evidence>
<name>A0AAV8TF54_9ROSI</name>
<feature type="region of interest" description="Disordered" evidence="6">
    <location>
        <begin position="83"/>
        <end position="102"/>
    </location>
</feature>
<feature type="compositionally biased region" description="Basic and acidic residues" evidence="6">
    <location>
        <begin position="492"/>
        <end position="506"/>
    </location>
</feature>
<dbReference type="AlphaFoldDB" id="A0AAV8TF54"/>
<evidence type="ECO:0000259" key="7">
    <source>
        <dbReference type="PROSITE" id="PS50888"/>
    </source>
</evidence>
<dbReference type="PROSITE" id="PS50888">
    <property type="entry name" value="BHLH"/>
    <property type="match status" value="1"/>
</dbReference>
<comment type="caution">
    <text evidence="8">The sequence shown here is derived from an EMBL/GenBank/DDBJ whole genome shotgun (WGS) entry which is preliminary data.</text>
</comment>
<dbReference type="SUPFAM" id="SSF47459">
    <property type="entry name" value="HLH, helix-loop-helix DNA-binding domain"/>
    <property type="match status" value="1"/>
</dbReference>
<keyword evidence="9" id="KW-1185">Reference proteome</keyword>
<evidence type="ECO:0000256" key="3">
    <source>
        <dbReference type="ARBA" id="ARBA00023159"/>
    </source>
</evidence>
<dbReference type="GO" id="GO:0046983">
    <property type="term" value="F:protein dimerization activity"/>
    <property type="evidence" value="ECO:0007669"/>
    <property type="project" value="InterPro"/>
</dbReference>
<keyword evidence="4" id="KW-0804">Transcription</keyword>
<dbReference type="PANTHER" id="PTHR46266">
    <property type="entry name" value="TRANSCRIPTION FACTOR TT8"/>
    <property type="match status" value="1"/>
</dbReference>
<accession>A0AAV8TF54</accession>
<keyword evidence="5" id="KW-0539">Nucleus</keyword>
<dbReference type="SMART" id="SM00353">
    <property type="entry name" value="HLH"/>
    <property type="match status" value="1"/>
</dbReference>
<dbReference type="Pfam" id="PF22754">
    <property type="entry name" value="bHLH-TF_ACT-like_plant"/>
    <property type="match status" value="1"/>
</dbReference>
<feature type="domain" description="BHLH" evidence="7">
    <location>
        <begin position="425"/>
        <end position="474"/>
    </location>
</feature>
<dbReference type="GO" id="GO:0005634">
    <property type="term" value="C:nucleus"/>
    <property type="evidence" value="ECO:0007669"/>
    <property type="project" value="UniProtKB-SubCell"/>
</dbReference>
<dbReference type="EMBL" id="JAIWQS010000005">
    <property type="protein sequence ID" value="KAJ8764809.1"/>
    <property type="molecule type" value="Genomic_DNA"/>
</dbReference>
<comment type="subcellular location">
    <subcellularLocation>
        <location evidence="1">Nucleus</location>
    </subcellularLocation>
</comment>
<keyword evidence="3" id="KW-0010">Activator</keyword>
<proteinExistence type="predicted"/>
<dbReference type="InterPro" id="IPR054502">
    <property type="entry name" value="bHLH-TF_ACT-like_plant"/>
</dbReference>
<evidence type="ECO:0000256" key="2">
    <source>
        <dbReference type="ARBA" id="ARBA00023015"/>
    </source>
</evidence>
<dbReference type="Proteomes" id="UP001159364">
    <property type="component" value="Linkage Group LG05"/>
</dbReference>
<sequence>MGSGNQEGLPDNLKKQLALAVGSIQWSYAIFWSISSKQPGVLEWGDGHYNGDIKTRKTVQSIELNADQLSLQRSEQLRELYESLSTGEASPQTRRPSTSLSPEDLTDTEWYYLVCMSFVFNVGQGLPGRTLANSQPIWLRNAHYADSKIFSRSLLAKSASIQTVVCFPFARGVVELGVTELVAEDPSLIQHVKTSFLDITCSIAAKESSSRSDDKELVDNAFDREIQNTKINLVEDCQILDITSPSNSPNNHEADASFMIDGINGTASQVQSWHFSDDDLSNYVHSMNSSDCISQSIHDPIKFIAVPNNEKTNNCVQEVQCYNHKRLTTSDLKSDDLHYQSVLSSLLRTSHPLILGVHFQNRCKESSFVGWKGIGSSDSLKHILETPQRLLKKILFEVPFMHVGGLKFPDEESIKIRVSRPEADVIGVSHMLLERNRREKLNKKFMVLKSIVPSVSKVDKVSILDDTIVYIQELEKKVEELESCRELRELDARTKRKPQDSAERTSDNYGSNTINNSKKPLVYKRKACHMDETDDTSKDGLTDNINVFIRDKEVLIEIKCPWREGILLEVMDAVSHLHLDSYSVQSSTTDGILYLTIRSKHNGLSAASTGMVKQALQRLVWKC</sequence>
<evidence type="ECO:0000313" key="9">
    <source>
        <dbReference type="Proteomes" id="UP001159364"/>
    </source>
</evidence>
<organism evidence="8 9">
    <name type="scientific">Erythroxylum novogranatense</name>
    <dbReference type="NCBI Taxonomy" id="1862640"/>
    <lineage>
        <taxon>Eukaryota</taxon>
        <taxon>Viridiplantae</taxon>
        <taxon>Streptophyta</taxon>
        <taxon>Embryophyta</taxon>
        <taxon>Tracheophyta</taxon>
        <taxon>Spermatophyta</taxon>
        <taxon>Magnoliopsida</taxon>
        <taxon>eudicotyledons</taxon>
        <taxon>Gunneridae</taxon>
        <taxon>Pentapetalae</taxon>
        <taxon>rosids</taxon>
        <taxon>fabids</taxon>
        <taxon>Malpighiales</taxon>
        <taxon>Erythroxylaceae</taxon>
        <taxon>Erythroxylum</taxon>
    </lineage>
</organism>
<evidence type="ECO:0000256" key="4">
    <source>
        <dbReference type="ARBA" id="ARBA00023163"/>
    </source>
</evidence>
<dbReference type="PANTHER" id="PTHR46266:SF3">
    <property type="entry name" value="TRANSCRIPTION FACTOR EGL1"/>
    <property type="match status" value="1"/>
</dbReference>
<dbReference type="InterPro" id="IPR011598">
    <property type="entry name" value="bHLH_dom"/>
</dbReference>
<feature type="region of interest" description="Disordered" evidence="6">
    <location>
        <begin position="492"/>
        <end position="515"/>
    </location>
</feature>
<feature type="compositionally biased region" description="Polar residues" evidence="6">
    <location>
        <begin position="83"/>
        <end position="101"/>
    </location>
</feature>
<keyword evidence="2" id="KW-0805">Transcription regulation</keyword>
<evidence type="ECO:0000256" key="6">
    <source>
        <dbReference type="SAM" id="MobiDB-lite"/>
    </source>
</evidence>
<evidence type="ECO:0000313" key="8">
    <source>
        <dbReference type="EMBL" id="KAJ8764809.1"/>
    </source>
</evidence>
<dbReference type="InterPro" id="IPR036638">
    <property type="entry name" value="HLH_DNA-bd_sf"/>
</dbReference>
<evidence type="ECO:0000256" key="5">
    <source>
        <dbReference type="ARBA" id="ARBA00023242"/>
    </source>
</evidence>
<reference evidence="8 9" key="1">
    <citation type="submission" date="2021-09" db="EMBL/GenBank/DDBJ databases">
        <title>Genomic insights and catalytic innovation underlie evolution of tropane alkaloids biosynthesis.</title>
        <authorList>
            <person name="Wang Y.-J."/>
            <person name="Tian T."/>
            <person name="Huang J.-P."/>
            <person name="Huang S.-X."/>
        </authorList>
    </citation>
    <scope>NUCLEOTIDE SEQUENCE [LARGE SCALE GENOMIC DNA]</scope>
    <source>
        <strain evidence="8">KIB-2018</strain>
        <tissue evidence="8">Leaf</tissue>
    </source>
</reference>
<dbReference type="Gene3D" id="4.10.280.10">
    <property type="entry name" value="Helix-loop-helix DNA-binding domain"/>
    <property type="match status" value="1"/>
</dbReference>
<gene>
    <name evidence="8" type="ORF">K2173_010274</name>
</gene>
<dbReference type="GO" id="GO:0080090">
    <property type="term" value="P:regulation of primary metabolic process"/>
    <property type="evidence" value="ECO:0007669"/>
    <property type="project" value="UniProtKB-ARBA"/>
</dbReference>
<dbReference type="InterPro" id="IPR025610">
    <property type="entry name" value="MYC/MYB_N"/>
</dbReference>
<dbReference type="Pfam" id="PF14215">
    <property type="entry name" value="bHLH-MYC_N"/>
    <property type="match status" value="1"/>
</dbReference>